<comment type="cofactor">
    <cofactor evidence="1 5">
        <name>heme</name>
        <dbReference type="ChEBI" id="CHEBI:30413"/>
    </cofactor>
</comment>
<sequence>MLFILAVVAPLLFVFLTSVLPFAKNYIAAKKTGLPLLYSPTSHFNPLWIILQQPLRPLLLKLPFGIGQFARHSTLDWFFIDKYKLHDERGQVLLKVTPGMMELHVADPAVNHQIYARKKDFEKPKWILDSAKIYGHAVSSVTGSDWQRHRRITAPPFNERNSALVWHESIKQTEQMIDYWNEQGNFNTVWDDCMTLSLNVLATAAFGKVWHFRSAKDEPQPGYTMNYRDCLALLMSSIELIVLTPKWLYKHGDLPFLPKALKDYLLAYNENERYMMSMIKEKKEEFAAGNVELSEANFLNTLIKKSEEARQQAKAADSPTLSLAGLSEDEIMGNLFTFSFAGHETTAHTMAFAIFLLGVYPEWQTWIGEEIDAVFAADKSGEDYSTLFPQLKRVLALMYETLRLYAPVHSVNKSTIGPAGQDLTINGRTVRIPPNTLVAPNVMASHTLPAHWGPDHMVFRPARWIQPLSTPVSEKLDATNANTPAAPQPRAPETMLPPPGGVETFIAWSDGARVCPGKKFSQVEFVAVMATVFRKWRIEVVRKGGESAEMARERALEIVKDSQTAVTLTIKRPQEVAFRLVGR</sequence>
<evidence type="ECO:0000256" key="5">
    <source>
        <dbReference type="PIRSR" id="PIRSR602401-1"/>
    </source>
</evidence>
<dbReference type="InterPro" id="IPR002401">
    <property type="entry name" value="Cyt_P450_E_grp-I"/>
</dbReference>
<dbReference type="PRINTS" id="PR00385">
    <property type="entry name" value="P450"/>
</dbReference>
<dbReference type="InterPro" id="IPR017972">
    <property type="entry name" value="Cyt_P450_CS"/>
</dbReference>
<keyword evidence="5 6" id="KW-0349">Heme</keyword>
<accession>A0A6G1GPR4</accession>
<keyword evidence="6 7" id="KW-0503">Monooxygenase</keyword>
<dbReference type="AlphaFoldDB" id="A0A6G1GPR4"/>
<name>A0A6G1GPR4_9PEZI</name>
<gene>
    <name evidence="7" type="ORF">K402DRAFT_407393</name>
</gene>
<dbReference type="Proteomes" id="UP000800041">
    <property type="component" value="Unassembled WGS sequence"/>
</dbReference>
<dbReference type="EMBL" id="ML977181">
    <property type="protein sequence ID" value="KAF1982728.1"/>
    <property type="molecule type" value="Genomic_DNA"/>
</dbReference>
<dbReference type="PROSITE" id="PS00086">
    <property type="entry name" value="CYTOCHROME_P450"/>
    <property type="match status" value="1"/>
</dbReference>
<evidence type="ECO:0000256" key="2">
    <source>
        <dbReference type="ARBA" id="ARBA00010617"/>
    </source>
</evidence>
<dbReference type="PRINTS" id="PR00463">
    <property type="entry name" value="EP450I"/>
</dbReference>
<dbReference type="InterPro" id="IPR001128">
    <property type="entry name" value="Cyt_P450"/>
</dbReference>
<dbReference type="InterPro" id="IPR050121">
    <property type="entry name" value="Cytochrome_P450_monoxygenase"/>
</dbReference>
<comment type="similarity">
    <text evidence="2 6">Belongs to the cytochrome P450 family.</text>
</comment>
<proteinExistence type="inferred from homology"/>
<feature type="binding site" description="axial binding residue" evidence="5">
    <location>
        <position position="515"/>
    </location>
    <ligand>
        <name>heme</name>
        <dbReference type="ChEBI" id="CHEBI:30413"/>
    </ligand>
    <ligandPart>
        <name>Fe</name>
        <dbReference type="ChEBI" id="CHEBI:18248"/>
    </ligandPart>
</feature>
<reference evidence="7" key="1">
    <citation type="journal article" date="2020" name="Stud. Mycol.">
        <title>101 Dothideomycetes genomes: a test case for predicting lifestyles and emergence of pathogens.</title>
        <authorList>
            <person name="Haridas S."/>
            <person name="Albert R."/>
            <person name="Binder M."/>
            <person name="Bloem J."/>
            <person name="Labutti K."/>
            <person name="Salamov A."/>
            <person name="Andreopoulos B."/>
            <person name="Baker S."/>
            <person name="Barry K."/>
            <person name="Bills G."/>
            <person name="Bluhm B."/>
            <person name="Cannon C."/>
            <person name="Castanera R."/>
            <person name="Culley D."/>
            <person name="Daum C."/>
            <person name="Ezra D."/>
            <person name="Gonzalez J."/>
            <person name="Henrissat B."/>
            <person name="Kuo A."/>
            <person name="Liang C."/>
            <person name="Lipzen A."/>
            <person name="Lutzoni F."/>
            <person name="Magnuson J."/>
            <person name="Mondo S."/>
            <person name="Nolan M."/>
            <person name="Ohm R."/>
            <person name="Pangilinan J."/>
            <person name="Park H.-J."/>
            <person name="Ramirez L."/>
            <person name="Alfaro M."/>
            <person name="Sun H."/>
            <person name="Tritt A."/>
            <person name="Yoshinaga Y."/>
            <person name="Zwiers L.-H."/>
            <person name="Turgeon B."/>
            <person name="Goodwin S."/>
            <person name="Spatafora J."/>
            <person name="Crous P."/>
            <person name="Grigoriev I."/>
        </authorList>
    </citation>
    <scope>NUCLEOTIDE SEQUENCE</scope>
    <source>
        <strain evidence="7">CBS 113979</strain>
    </source>
</reference>
<evidence type="ECO:0000256" key="1">
    <source>
        <dbReference type="ARBA" id="ARBA00001971"/>
    </source>
</evidence>
<dbReference type="GO" id="GO:0016705">
    <property type="term" value="F:oxidoreductase activity, acting on paired donors, with incorporation or reduction of molecular oxygen"/>
    <property type="evidence" value="ECO:0007669"/>
    <property type="project" value="InterPro"/>
</dbReference>
<evidence type="ECO:0000256" key="6">
    <source>
        <dbReference type="RuleBase" id="RU000461"/>
    </source>
</evidence>
<evidence type="ECO:0000256" key="3">
    <source>
        <dbReference type="ARBA" id="ARBA00022723"/>
    </source>
</evidence>
<keyword evidence="8" id="KW-1185">Reference proteome</keyword>
<dbReference type="PANTHER" id="PTHR24305:SF166">
    <property type="entry name" value="CYTOCHROME P450 12A4, MITOCHONDRIAL-RELATED"/>
    <property type="match status" value="1"/>
</dbReference>
<dbReference type="SUPFAM" id="SSF48264">
    <property type="entry name" value="Cytochrome P450"/>
    <property type="match status" value="1"/>
</dbReference>
<keyword evidence="4 5" id="KW-0408">Iron</keyword>
<evidence type="ECO:0000313" key="8">
    <source>
        <dbReference type="Proteomes" id="UP000800041"/>
    </source>
</evidence>
<organism evidence="7 8">
    <name type="scientific">Aulographum hederae CBS 113979</name>
    <dbReference type="NCBI Taxonomy" id="1176131"/>
    <lineage>
        <taxon>Eukaryota</taxon>
        <taxon>Fungi</taxon>
        <taxon>Dikarya</taxon>
        <taxon>Ascomycota</taxon>
        <taxon>Pezizomycotina</taxon>
        <taxon>Dothideomycetes</taxon>
        <taxon>Pleosporomycetidae</taxon>
        <taxon>Aulographales</taxon>
        <taxon>Aulographaceae</taxon>
    </lineage>
</organism>
<dbReference type="GO" id="GO:0004497">
    <property type="term" value="F:monooxygenase activity"/>
    <property type="evidence" value="ECO:0007669"/>
    <property type="project" value="UniProtKB-KW"/>
</dbReference>
<dbReference type="CDD" id="cd11070">
    <property type="entry name" value="CYP56-like"/>
    <property type="match status" value="1"/>
</dbReference>
<protein>
    <submittedName>
        <fullName evidence="7">Cytochrome P450 monooxygenase-like protein</fullName>
    </submittedName>
</protein>
<keyword evidence="3 5" id="KW-0479">Metal-binding</keyword>
<evidence type="ECO:0000313" key="7">
    <source>
        <dbReference type="EMBL" id="KAF1982728.1"/>
    </source>
</evidence>
<dbReference type="Pfam" id="PF00067">
    <property type="entry name" value="p450"/>
    <property type="match status" value="1"/>
</dbReference>
<dbReference type="OrthoDB" id="1470350at2759"/>
<dbReference type="PANTHER" id="PTHR24305">
    <property type="entry name" value="CYTOCHROME P450"/>
    <property type="match status" value="1"/>
</dbReference>
<evidence type="ECO:0000256" key="4">
    <source>
        <dbReference type="ARBA" id="ARBA00023004"/>
    </source>
</evidence>
<dbReference type="GO" id="GO:0005506">
    <property type="term" value="F:iron ion binding"/>
    <property type="evidence" value="ECO:0007669"/>
    <property type="project" value="InterPro"/>
</dbReference>
<dbReference type="Gene3D" id="1.10.630.10">
    <property type="entry name" value="Cytochrome P450"/>
    <property type="match status" value="1"/>
</dbReference>
<dbReference type="GO" id="GO:0020037">
    <property type="term" value="F:heme binding"/>
    <property type="evidence" value="ECO:0007669"/>
    <property type="project" value="InterPro"/>
</dbReference>
<keyword evidence="6" id="KW-0560">Oxidoreductase</keyword>
<dbReference type="InterPro" id="IPR036396">
    <property type="entry name" value="Cyt_P450_sf"/>
</dbReference>